<proteinExistence type="predicted"/>
<name>X1I7B9_9ZZZZ</name>
<reference evidence="1" key="1">
    <citation type="journal article" date="2014" name="Front. Microbiol.">
        <title>High frequency of phylogenetically diverse reductive dehalogenase-homologous genes in deep subseafloor sedimentary metagenomes.</title>
        <authorList>
            <person name="Kawai M."/>
            <person name="Futagami T."/>
            <person name="Toyoda A."/>
            <person name="Takaki Y."/>
            <person name="Nishi S."/>
            <person name="Hori S."/>
            <person name="Arai W."/>
            <person name="Tsubouchi T."/>
            <person name="Morono Y."/>
            <person name="Uchiyama I."/>
            <person name="Ito T."/>
            <person name="Fujiyama A."/>
            <person name="Inagaki F."/>
            <person name="Takami H."/>
        </authorList>
    </citation>
    <scope>NUCLEOTIDE SEQUENCE</scope>
    <source>
        <strain evidence="1">Expedition CK06-06</strain>
    </source>
</reference>
<accession>X1I7B9</accession>
<dbReference type="EMBL" id="BARU01041736">
    <property type="protein sequence ID" value="GAH77607.1"/>
    <property type="molecule type" value="Genomic_DNA"/>
</dbReference>
<evidence type="ECO:0000313" key="1">
    <source>
        <dbReference type="EMBL" id="GAH77607.1"/>
    </source>
</evidence>
<protein>
    <submittedName>
        <fullName evidence="1">Uncharacterized protein</fullName>
    </submittedName>
</protein>
<dbReference type="Gene3D" id="2.60.120.260">
    <property type="entry name" value="Galactose-binding domain-like"/>
    <property type="match status" value="1"/>
</dbReference>
<sequence>MKLKKIILLSIAGVVSVTVAYSIYTIWRESLWSRISSKNLVLNPDFEMVHSLGKPLSWSEDTRGGWSVDTHDPYQGEKSMRATVGWSWLWQDVSVMSKRAYRLRAYLRSNIKIPGETDYENTFLTLECIGWWKDWV</sequence>
<dbReference type="AlphaFoldDB" id="X1I7B9"/>
<organism evidence="1">
    <name type="scientific">marine sediment metagenome</name>
    <dbReference type="NCBI Taxonomy" id="412755"/>
    <lineage>
        <taxon>unclassified sequences</taxon>
        <taxon>metagenomes</taxon>
        <taxon>ecological metagenomes</taxon>
    </lineage>
</organism>
<feature type="non-terminal residue" evidence="1">
    <location>
        <position position="136"/>
    </location>
</feature>
<comment type="caution">
    <text evidence="1">The sequence shown here is derived from an EMBL/GenBank/DDBJ whole genome shotgun (WGS) entry which is preliminary data.</text>
</comment>
<gene>
    <name evidence="1" type="ORF">S03H2_64277</name>
</gene>